<feature type="coiled-coil region" evidence="12">
    <location>
        <begin position="411"/>
        <end position="455"/>
    </location>
</feature>
<name>A0A2M6W2X5_9BACT</name>
<keyword evidence="6 11" id="KW-0662">Pyridine nucleotide biosynthesis</keyword>
<evidence type="ECO:0000256" key="12">
    <source>
        <dbReference type="SAM" id="Coils"/>
    </source>
</evidence>
<dbReference type="Gene3D" id="3.50.50.60">
    <property type="entry name" value="FAD/NAD(P)-binding domain"/>
    <property type="match status" value="1"/>
</dbReference>
<dbReference type="PANTHER" id="PTHR42716">
    <property type="entry name" value="L-ASPARTATE OXIDASE"/>
    <property type="match status" value="1"/>
</dbReference>
<comment type="caution">
    <text evidence="15">The sequence shown here is derived from an EMBL/GenBank/DDBJ whole genome shotgun (WGS) entry which is preliminary data.</text>
</comment>
<dbReference type="Gene3D" id="3.90.700.10">
    <property type="entry name" value="Succinate dehydrogenase/fumarate reductase flavoprotein, catalytic domain"/>
    <property type="match status" value="1"/>
</dbReference>
<dbReference type="Pfam" id="PF00890">
    <property type="entry name" value="FAD_binding_2"/>
    <property type="match status" value="1"/>
</dbReference>
<gene>
    <name evidence="15" type="primary">nadB</name>
    <name evidence="15" type="ORF">COU31_04295</name>
</gene>
<dbReference type="FunFam" id="3.90.700.10:FF:000002">
    <property type="entry name" value="L-aspartate oxidase"/>
    <property type="match status" value="1"/>
</dbReference>
<evidence type="ECO:0000256" key="3">
    <source>
        <dbReference type="ARBA" id="ARBA00008562"/>
    </source>
</evidence>
<dbReference type="InterPro" id="IPR015939">
    <property type="entry name" value="Fum_Rdtase/Succ_DH_flav-like_C"/>
</dbReference>
<dbReference type="InterPro" id="IPR003953">
    <property type="entry name" value="FAD-dep_OxRdtase_2_FAD-bd"/>
</dbReference>
<feature type="domain" description="FAD-dependent oxidoreductase 2 FAD-binding" evidence="13">
    <location>
        <begin position="9"/>
        <end position="376"/>
    </location>
</feature>
<dbReference type="SUPFAM" id="SSF46977">
    <property type="entry name" value="Succinate dehydrogenase/fumarate reductase flavoprotein C-terminal domain"/>
    <property type="match status" value="1"/>
</dbReference>
<dbReference type="Gene3D" id="1.20.58.100">
    <property type="entry name" value="Fumarate reductase/succinate dehydrogenase flavoprotein-like, C-terminal domain"/>
    <property type="match status" value="1"/>
</dbReference>
<protein>
    <recommendedName>
        <fullName evidence="4 10">L-aspartate oxidase</fullName>
        <ecNumber evidence="4 10">1.4.3.16</ecNumber>
    </recommendedName>
</protein>
<evidence type="ECO:0000256" key="10">
    <source>
        <dbReference type="NCBIfam" id="TIGR00551"/>
    </source>
</evidence>
<dbReference type="Proteomes" id="UP000231183">
    <property type="component" value="Unassembled WGS sequence"/>
</dbReference>
<evidence type="ECO:0000313" key="15">
    <source>
        <dbReference type="EMBL" id="PIT87153.1"/>
    </source>
</evidence>
<dbReference type="NCBIfam" id="TIGR00551">
    <property type="entry name" value="nadB"/>
    <property type="match status" value="1"/>
</dbReference>
<dbReference type="InterPro" id="IPR027477">
    <property type="entry name" value="Succ_DH/fumarate_Rdtase_cat_sf"/>
</dbReference>
<evidence type="ECO:0000256" key="7">
    <source>
        <dbReference type="ARBA" id="ARBA00022827"/>
    </source>
</evidence>
<dbReference type="PRINTS" id="PR00368">
    <property type="entry name" value="FADPNR"/>
</dbReference>
<evidence type="ECO:0000256" key="11">
    <source>
        <dbReference type="RuleBase" id="RU362049"/>
    </source>
</evidence>
<accession>A0A2M6W2X5</accession>
<comment type="subcellular location">
    <subcellularLocation>
        <location evidence="11">Cytoplasm</location>
    </subcellularLocation>
</comment>
<evidence type="ECO:0000256" key="1">
    <source>
        <dbReference type="ARBA" id="ARBA00001974"/>
    </source>
</evidence>
<dbReference type="PANTHER" id="PTHR42716:SF2">
    <property type="entry name" value="L-ASPARTATE OXIDASE, CHLOROPLASTIC"/>
    <property type="match status" value="1"/>
</dbReference>
<dbReference type="InterPro" id="IPR005288">
    <property type="entry name" value="NadB"/>
</dbReference>
<comment type="similarity">
    <text evidence="3 11">Belongs to the FAD-dependent oxidoreductase 2 family. NadB subfamily.</text>
</comment>
<comment type="catalytic activity">
    <reaction evidence="9">
        <text>L-aspartate + O2 = iminosuccinate + H2O2</text>
        <dbReference type="Rhea" id="RHEA:25876"/>
        <dbReference type="ChEBI" id="CHEBI:15379"/>
        <dbReference type="ChEBI" id="CHEBI:16240"/>
        <dbReference type="ChEBI" id="CHEBI:29991"/>
        <dbReference type="ChEBI" id="CHEBI:77875"/>
        <dbReference type="EC" id="1.4.3.16"/>
    </reaction>
    <physiologicalReaction direction="left-to-right" evidence="9">
        <dbReference type="Rhea" id="RHEA:25877"/>
    </physiologicalReaction>
</comment>
<dbReference type="SUPFAM" id="SSF51905">
    <property type="entry name" value="FAD/NAD(P)-binding domain"/>
    <property type="match status" value="1"/>
</dbReference>
<evidence type="ECO:0000256" key="4">
    <source>
        <dbReference type="ARBA" id="ARBA00012173"/>
    </source>
</evidence>
<evidence type="ECO:0000256" key="2">
    <source>
        <dbReference type="ARBA" id="ARBA00004950"/>
    </source>
</evidence>
<evidence type="ECO:0000313" key="16">
    <source>
        <dbReference type="Proteomes" id="UP000231183"/>
    </source>
</evidence>
<evidence type="ECO:0000256" key="5">
    <source>
        <dbReference type="ARBA" id="ARBA00022630"/>
    </source>
</evidence>
<sequence length="499" mass="55829">MAKNIFQYDCVVIGSGIAGLGFALQASKKFKIAIITKKELMESNSNYAQGGIAAVLDRQDSFAKHIQDTLEAGCYLNNKTAVRTMVEQAPQAITWLIELGAGFNRENTKIALTKEGGHSARRIAHAKDATGKEIERALIFNVRRNKNIDCFESHIAIDLLVKDGACYGVVILNDEKKQVEFFKAKSIVLATGGLGQVYERNCNPKIATGDGFAIANRVGARLKHMEFVQFHPTALFKKGQPAFLLSETLRGEGAILVDKNGRAFMKKYHPQADLAPRDIVSRAVFEELKKGPVYLDARSLGAKFIKIRFPYIYDKLWWYGFKMDKDLIPIAPAAHYACGGVQTDLNGRTNIKNLYVVGETAHTGVHGGNRLASNSLLECVVFSRRAAKAVIREKQIRSKTPAFSWRVFKVIKNNNHQVAKLKRQVRELMWQNVGIVRQEKNIDKTLSDLKKIERQITKIFNQGVNRGIIELRNLVQTALLITQSAKDRKISACAHYLKK</sequence>
<dbReference type="InterPro" id="IPR036188">
    <property type="entry name" value="FAD/NAD-bd_sf"/>
</dbReference>
<organism evidence="15 16">
    <name type="scientific">Candidatus Magasanikbacteria bacterium CG10_big_fil_rev_8_21_14_0_10_40_10</name>
    <dbReference type="NCBI Taxonomy" id="1974648"/>
    <lineage>
        <taxon>Bacteria</taxon>
        <taxon>Candidatus Magasanikiibacteriota</taxon>
    </lineage>
</organism>
<dbReference type="GO" id="GO:0005737">
    <property type="term" value="C:cytoplasm"/>
    <property type="evidence" value="ECO:0007669"/>
    <property type="project" value="UniProtKB-SubCell"/>
</dbReference>
<comment type="function">
    <text evidence="11">Catalyzes the oxidation of L-aspartate to iminoaspartate.</text>
</comment>
<evidence type="ECO:0000256" key="8">
    <source>
        <dbReference type="ARBA" id="ARBA00023002"/>
    </source>
</evidence>
<dbReference type="EC" id="1.4.3.16" evidence="4 10"/>
<comment type="cofactor">
    <cofactor evidence="1 11">
        <name>FAD</name>
        <dbReference type="ChEBI" id="CHEBI:57692"/>
    </cofactor>
</comment>
<comment type="pathway">
    <text evidence="2 11">Cofactor biosynthesis; NAD(+) biosynthesis; iminoaspartate from L-aspartate (oxidase route): step 1/1.</text>
</comment>
<dbReference type="UniPathway" id="UPA00253">
    <property type="reaction ID" value="UER00326"/>
</dbReference>
<proteinExistence type="inferred from homology"/>
<keyword evidence="8 11" id="KW-0560">Oxidoreductase</keyword>
<evidence type="ECO:0000256" key="6">
    <source>
        <dbReference type="ARBA" id="ARBA00022642"/>
    </source>
</evidence>
<keyword evidence="7 11" id="KW-0274">FAD</keyword>
<dbReference type="SUPFAM" id="SSF56425">
    <property type="entry name" value="Succinate dehydrogenase/fumarate reductase flavoprotein, catalytic domain"/>
    <property type="match status" value="1"/>
</dbReference>
<dbReference type="AlphaFoldDB" id="A0A2M6W2X5"/>
<keyword evidence="12" id="KW-0175">Coiled coil</keyword>
<keyword evidence="5 11" id="KW-0285">Flavoprotein</keyword>
<dbReference type="GO" id="GO:0034628">
    <property type="term" value="P:'de novo' NAD+ biosynthetic process from L-aspartate"/>
    <property type="evidence" value="ECO:0007669"/>
    <property type="project" value="TreeGrafter"/>
</dbReference>
<evidence type="ECO:0000256" key="9">
    <source>
        <dbReference type="ARBA" id="ARBA00048305"/>
    </source>
</evidence>
<dbReference type="InterPro" id="IPR037099">
    <property type="entry name" value="Fum_R/Succ_DH_flav-like_C_sf"/>
</dbReference>
<dbReference type="EMBL" id="PFBX01000049">
    <property type="protein sequence ID" value="PIT87153.1"/>
    <property type="molecule type" value="Genomic_DNA"/>
</dbReference>
<evidence type="ECO:0000259" key="13">
    <source>
        <dbReference type="Pfam" id="PF00890"/>
    </source>
</evidence>
<evidence type="ECO:0000259" key="14">
    <source>
        <dbReference type="Pfam" id="PF02910"/>
    </source>
</evidence>
<feature type="domain" description="Fumarate reductase/succinate dehydrogenase flavoprotein-like C-terminal" evidence="14">
    <location>
        <begin position="423"/>
        <end position="496"/>
    </location>
</feature>
<dbReference type="GO" id="GO:0008734">
    <property type="term" value="F:L-aspartate oxidase activity"/>
    <property type="evidence" value="ECO:0007669"/>
    <property type="project" value="UniProtKB-UniRule"/>
</dbReference>
<dbReference type="Pfam" id="PF02910">
    <property type="entry name" value="Succ_DH_flav_C"/>
    <property type="match status" value="1"/>
</dbReference>
<reference evidence="16" key="1">
    <citation type="submission" date="2017-09" db="EMBL/GenBank/DDBJ databases">
        <title>Depth-based differentiation of microbial function through sediment-hosted aquifers and enrichment of novel symbionts in the deep terrestrial subsurface.</title>
        <authorList>
            <person name="Probst A.J."/>
            <person name="Ladd B."/>
            <person name="Jarett J.K."/>
            <person name="Geller-Mcgrath D.E."/>
            <person name="Sieber C.M.K."/>
            <person name="Emerson J.B."/>
            <person name="Anantharaman K."/>
            <person name="Thomas B.C."/>
            <person name="Malmstrom R."/>
            <person name="Stieglmeier M."/>
            <person name="Klingl A."/>
            <person name="Woyke T."/>
            <person name="Ryan C.M."/>
            <person name="Banfield J.F."/>
        </authorList>
    </citation>
    <scope>NUCLEOTIDE SEQUENCE [LARGE SCALE GENOMIC DNA]</scope>
</reference>